<name>A0AAD9PKD1_9APIC</name>
<dbReference type="InterPro" id="IPR038566">
    <property type="entry name" value="Mediator_Med6_sf"/>
</dbReference>
<dbReference type="GO" id="GO:0006357">
    <property type="term" value="P:regulation of transcription by RNA polymerase II"/>
    <property type="evidence" value="ECO:0007669"/>
    <property type="project" value="InterPro"/>
</dbReference>
<comment type="function">
    <text evidence="6">Component of the Mediator complex, a coactivator involved in the regulated transcription of nearly all RNA polymerase II-dependent genes. Mediator functions as a bridge to convey information from gene-specific regulatory proteins to the basal RNA polymerase II transcription machinery. Mediator is recruited to promoters by direct interactions with regulatory proteins and serves as a scaffold for the assembly of a functional preinitiation complex with RNA polymerase II and the general transcription factors.</text>
</comment>
<evidence type="ECO:0000256" key="1">
    <source>
        <dbReference type="ARBA" id="ARBA00004123"/>
    </source>
</evidence>
<evidence type="ECO:0000256" key="4">
    <source>
        <dbReference type="ARBA" id="ARBA00023163"/>
    </source>
</evidence>
<keyword evidence="3 6" id="KW-0805">Transcription regulation</keyword>
<dbReference type="AlphaFoldDB" id="A0AAD9PKD1"/>
<keyword evidence="4 6" id="KW-0804">Transcription</keyword>
<dbReference type="Proteomes" id="UP001214638">
    <property type="component" value="Unassembled WGS sequence"/>
</dbReference>
<accession>A0AAD9PKD1</accession>
<organism evidence="7 8">
    <name type="scientific">Babesia duncani</name>
    <dbReference type="NCBI Taxonomy" id="323732"/>
    <lineage>
        <taxon>Eukaryota</taxon>
        <taxon>Sar</taxon>
        <taxon>Alveolata</taxon>
        <taxon>Apicomplexa</taxon>
        <taxon>Aconoidasida</taxon>
        <taxon>Piroplasmida</taxon>
        <taxon>Babesiidae</taxon>
        <taxon>Babesia</taxon>
    </lineage>
</organism>
<reference evidence="7" key="1">
    <citation type="journal article" date="2023" name="Nat. Microbiol.">
        <title>Babesia duncani multi-omics identifies virulence factors and drug targets.</title>
        <authorList>
            <person name="Singh P."/>
            <person name="Lonardi S."/>
            <person name="Liang Q."/>
            <person name="Vydyam P."/>
            <person name="Khabirova E."/>
            <person name="Fang T."/>
            <person name="Gihaz S."/>
            <person name="Thekkiniath J."/>
            <person name="Munshi M."/>
            <person name="Abel S."/>
            <person name="Ciampossin L."/>
            <person name="Batugedara G."/>
            <person name="Gupta M."/>
            <person name="Lu X.M."/>
            <person name="Lenz T."/>
            <person name="Chakravarty S."/>
            <person name="Cornillot E."/>
            <person name="Hu Y."/>
            <person name="Ma W."/>
            <person name="Gonzalez L.M."/>
            <person name="Sanchez S."/>
            <person name="Estrada K."/>
            <person name="Sanchez-Flores A."/>
            <person name="Montero E."/>
            <person name="Harb O.S."/>
            <person name="Le Roch K.G."/>
            <person name="Mamoun C.B."/>
        </authorList>
    </citation>
    <scope>NUCLEOTIDE SEQUENCE</scope>
    <source>
        <tissue evidence="7">Blood</tissue>
    </source>
</reference>
<comment type="similarity">
    <text evidence="2 6">Belongs to the Mediator complex subunit 6 family.</text>
</comment>
<keyword evidence="8" id="KW-1185">Reference proteome</keyword>
<evidence type="ECO:0000313" key="7">
    <source>
        <dbReference type="EMBL" id="KAK2196161.1"/>
    </source>
</evidence>
<dbReference type="GO" id="GO:0016592">
    <property type="term" value="C:mediator complex"/>
    <property type="evidence" value="ECO:0007669"/>
    <property type="project" value="InterPro"/>
</dbReference>
<gene>
    <name evidence="6" type="primary">MED6</name>
    <name evidence="7" type="ORF">BdWA1_002761</name>
</gene>
<evidence type="ECO:0000256" key="5">
    <source>
        <dbReference type="ARBA" id="ARBA00023242"/>
    </source>
</evidence>
<dbReference type="InterPro" id="IPR007018">
    <property type="entry name" value="Mediator_Med6"/>
</dbReference>
<keyword evidence="5 6" id="KW-0539">Nucleus</keyword>
<dbReference type="EMBL" id="JALLKP010000003">
    <property type="protein sequence ID" value="KAK2196161.1"/>
    <property type="molecule type" value="Genomic_DNA"/>
</dbReference>
<evidence type="ECO:0000256" key="3">
    <source>
        <dbReference type="ARBA" id="ARBA00023015"/>
    </source>
</evidence>
<evidence type="ECO:0000256" key="6">
    <source>
        <dbReference type="RuleBase" id="RU364143"/>
    </source>
</evidence>
<comment type="caution">
    <text evidence="7">The sequence shown here is derived from an EMBL/GenBank/DDBJ whole genome shotgun (WGS) entry which is preliminary data.</text>
</comment>
<evidence type="ECO:0000256" key="2">
    <source>
        <dbReference type="ARBA" id="ARBA00007526"/>
    </source>
</evidence>
<sequence length="251" mass="28930">MDAQQAMDDSEFTREYEADCAIEFIDPKYLSTNVLDSEYAALDCLLISYTFNGTIDFFQSPFYLKYRESCLNEKIRAGKSVDSNEAGLIFEVTYSNIETINSTFENAESRTPNLYVSLAVFHITLFSRDLSQSGISNTPIKVYYLVQGSIFCCPPFGSLVRQRLHKGICDFEKFYDSINNISRWSITNGYTWCPNPPKTDPTVERLCMRYNFTREQVEEFVKKGSMHIFYLLPLDNVAVKVARDLIRQLQP</sequence>
<dbReference type="Gene3D" id="3.10.450.580">
    <property type="entry name" value="Mediator complex, subunit Med6"/>
    <property type="match status" value="1"/>
</dbReference>
<comment type="subunit">
    <text evidence="6">Component of the Mediator complex.</text>
</comment>
<protein>
    <recommendedName>
        <fullName evidence="6">Mediator of RNA polymerase II transcription subunit 6</fullName>
    </recommendedName>
    <alternativeName>
        <fullName evidence="6">Mediator complex subunit 6</fullName>
    </alternativeName>
</protein>
<comment type="subcellular location">
    <subcellularLocation>
        <location evidence="1 6">Nucleus</location>
    </subcellularLocation>
</comment>
<keyword evidence="6" id="KW-0010">Activator</keyword>
<proteinExistence type="inferred from homology"/>
<dbReference type="Pfam" id="PF04934">
    <property type="entry name" value="Med6"/>
    <property type="match status" value="1"/>
</dbReference>
<dbReference type="GO" id="GO:0003712">
    <property type="term" value="F:transcription coregulator activity"/>
    <property type="evidence" value="ECO:0007669"/>
    <property type="project" value="InterPro"/>
</dbReference>
<evidence type="ECO:0000313" key="8">
    <source>
        <dbReference type="Proteomes" id="UP001214638"/>
    </source>
</evidence>